<evidence type="ECO:0000256" key="8">
    <source>
        <dbReference type="ARBA" id="ARBA00023015"/>
    </source>
</evidence>
<accession>A0AAE3TA21</accession>
<dbReference type="GO" id="GO:1900376">
    <property type="term" value="P:regulation of secondary metabolite biosynthetic process"/>
    <property type="evidence" value="ECO:0007669"/>
    <property type="project" value="TreeGrafter"/>
</dbReference>
<keyword evidence="11" id="KW-0408">Iron</keyword>
<evidence type="ECO:0000256" key="10">
    <source>
        <dbReference type="ARBA" id="ARBA00023163"/>
    </source>
</evidence>
<keyword evidence="5 11" id="KW-0678">Repressor</keyword>
<evidence type="ECO:0000256" key="2">
    <source>
        <dbReference type="ARBA" id="ARBA00007957"/>
    </source>
</evidence>
<comment type="subunit">
    <text evidence="11">Homodimer.</text>
</comment>
<proteinExistence type="inferred from homology"/>
<dbReference type="NCBIfam" id="NF045678">
    <property type="entry name" value="TransRegIrrA"/>
    <property type="match status" value="1"/>
</dbReference>
<reference evidence="12" key="1">
    <citation type="submission" date="2023-03" db="EMBL/GenBank/DDBJ databases">
        <title>Multiphase analysis and comparison of six strains from genera Psychromarinibacter, Lutimaribacter, and Maritimibacter, including a novel species: Psychromarinibacter sediminicola sp. nov.</title>
        <authorList>
            <person name="Wang Y.-H."/>
            <person name="Ye M.-Q."/>
            <person name="Du Z.-J."/>
        </authorList>
    </citation>
    <scope>NUCLEOTIDE SEQUENCE</scope>
    <source>
        <strain evidence="12">C21-152</strain>
    </source>
</reference>
<dbReference type="Pfam" id="PF01475">
    <property type="entry name" value="FUR"/>
    <property type="match status" value="1"/>
</dbReference>
<name>A0AAE3TA21_9RHOB</name>
<sequence length="150" mass="16604">MRDTKTMSQETDIRQKRGAEWLSGAGLRPTRQRVALAALLVGDGHDRHVTAESLFAASCDSGEKVALATVYNTLRAFCDAGLMREITVDGSKSYFDTNTSNHPHFFWEDDAHLSDAPAEELEIARLPNAPEGAEIAKVDVVIRLRRQHRG</sequence>
<keyword evidence="8 11" id="KW-0805">Transcription regulation</keyword>
<dbReference type="AlphaFoldDB" id="A0AAE3TA21"/>
<evidence type="ECO:0000256" key="11">
    <source>
        <dbReference type="RuleBase" id="RU364037"/>
    </source>
</evidence>
<comment type="caution">
    <text evidence="12">The sequence shown here is derived from an EMBL/GenBank/DDBJ whole genome shotgun (WGS) entry which is preliminary data.</text>
</comment>
<dbReference type="InterPro" id="IPR036390">
    <property type="entry name" value="WH_DNA-bd_sf"/>
</dbReference>
<dbReference type="RefSeq" id="WP_275568937.1">
    <property type="nucleotide sequence ID" value="NZ_JARGYC010000062.1"/>
</dbReference>
<dbReference type="FunFam" id="1.10.10.10:FF:000007">
    <property type="entry name" value="Ferric uptake regulation protein"/>
    <property type="match status" value="1"/>
</dbReference>
<dbReference type="InterPro" id="IPR002481">
    <property type="entry name" value="FUR"/>
</dbReference>
<evidence type="ECO:0000256" key="3">
    <source>
        <dbReference type="ARBA" id="ARBA00020910"/>
    </source>
</evidence>
<keyword evidence="13" id="KW-1185">Reference proteome</keyword>
<dbReference type="GO" id="GO:0003700">
    <property type="term" value="F:DNA-binding transcription factor activity"/>
    <property type="evidence" value="ECO:0007669"/>
    <property type="project" value="UniProtKB-UniRule"/>
</dbReference>
<organism evidence="12 13">
    <name type="scientific">Psychromarinibacter sediminicola</name>
    <dbReference type="NCBI Taxonomy" id="3033385"/>
    <lineage>
        <taxon>Bacteria</taxon>
        <taxon>Pseudomonadati</taxon>
        <taxon>Pseudomonadota</taxon>
        <taxon>Alphaproteobacteria</taxon>
        <taxon>Rhodobacterales</taxon>
        <taxon>Paracoccaceae</taxon>
        <taxon>Psychromarinibacter</taxon>
    </lineage>
</organism>
<evidence type="ECO:0000313" key="13">
    <source>
        <dbReference type="Proteomes" id="UP001220964"/>
    </source>
</evidence>
<evidence type="ECO:0000256" key="7">
    <source>
        <dbReference type="ARBA" id="ARBA00022833"/>
    </source>
</evidence>
<dbReference type="Proteomes" id="UP001220964">
    <property type="component" value="Unassembled WGS sequence"/>
</dbReference>
<dbReference type="GO" id="GO:0005737">
    <property type="term" value="C:cytoplasm"/>
    <property type="evidence" value="ECO:0007669"/>
    <property type="project" value="UniProtKB-SubCell"/>
</dbReference>
<dbReference type="GO" id="GO:0000976">
    <property type="term" value="F:transcription cis-regulatory region binding"/>
    <property type="evidence" value="ECO:0007669"/>
    <property type="project" value="TreeGrafter"/>
</dbReference>
<gene>
    <name evidence="11" type="primary">fur</name>
    <name evidence="12" type="ORF">P1J78_18890</name>
</gene>
<evidence type="ECO:0000256" key="1">
    <source>
        <dbReference type="ARBA" id="ARBA00004496"/>
    </source>
</evidence>
<keyword evidence="6 11" id="KW-0479">Metal-binding</keyword>
<evidence type="ECO:0000256" key="6">
    <source>
        <dbReference type="ARBA" id="ARBA00022723"/>
    </source>
</evidence>
<dbReference type="PANTHER" id="PTHR33202:SF7">
    <property type="entry name" value="FERRIC UPTAKE REGULATION PROTEIN"/>
    <property type="match status" value="1"/>
</dbReference>
<dbReference type="CDD" id="cd07153">
    <property type="entry name" value="Fur_like"/>
    <property type="match status" value="1"/>
</dbReference>
<keyword evidence="9 11" id="KW-0238">DNA-binding</keyword>
<evidence type="ECO:0000256" key="9">
    <source>
        <dbReference type="ARBA" id="ARBA00023125"/>
    </source>
</evidence>
<keyword evidence="7 11" id="KW-0862">Zinc</keyword>
<comment type="subcellular location">
    <subcellularLocation>
        <location evidence="1 11">Cytoplasm</location>
    </subcellularLocation>
</comment>
<keyword evidence="4 11" id="KW-0963">Cytoplasm</keyword>
<dbReference type="SUPFAM" id="SSF46785">
    <property type="entry name" value="Winged helix' DNA-binding domain"/>
    <property type="match status" value="1"/>
</dbReference>
<evidence type="ECO:0000313" key="12">
    <source>
        <dbReference type="EMBL" id="MDF0602812.1"/>
    </source>
</evidence>
<dbReference type="Gene3D" id="1.10.10.10">
    <property type="entry name" value="Winged helix-like DNA-binding domain superfamily/Winged helix DNA-binding domain"/>
    <property type="match status" value="1"/>
</dbReference>
<dbReference type="NCBIfam" id="NF045677">
    <property type="entry name" value="FeRespRegIrr"/>
    <property type="match status" value="1"/>
</dbReference>
<protein>
    <recommendedName>
        <fullName evidence="3 11">Ferric uptake regulation protein</fullName>
    </recommendedName>
</protein>
<keyword evidence="10 11" id="KW-0804">Transcription</keyword>
<dbReference type="InterPro" id="IPR036388">
    <property type="entry name" value="WH-like_DNA-bd_sf"/>
</dbReference>
<evidence type="ECO:0000256" key="4">
    <source>
        <dbReference type="ARBA" id="ARBA00022490"/>
    </source>
</evidence>
<evidence type="ECO:0000256" key="5">
    <source>
        <dbReference type="ARBA" id="ARBA00022491"/>
    </source>
</evidence>
<dbReference type="GO" id="GO:0008270">
    <property type="term" value="F:zinc ion binding"/>
    <property type="evidence" value="ECO:0007669"/>
    <property type="project" value="TreeGrafter"/>
</dbReference>
<comment type="similarity">
    <text evidence="2 11">Belongs to the Fur family.</text>
</comment>
<dbReference type="EMBL" id="JARGYC010000062">
    <property type="protein sequence ID" value="MDF0602812.1"/>
    <property type="molecule type" value="Genomic_DNA"/>
</dbReference>
<dbReference type="GO" id="GO:0045892">
    <property type="term" value="P:negative regulation of DNA-templated transcription"/>
    <property type="evidence" value="ECO:0007669"/>
    <property type="project" value="TreeGrafter"/>
</dbReference>
<dbReference type="PANTHER" id="PTHR33202">
    <property type="entry name" value="ZINC UPTAKE REGULATION PROTEIN"/>
    <property type="match status" value="1"/>
</dbReference>